<feature type="compositionally biased region" description="Basic residues" evidence="1">
    <location>
        <begin position="628"/>
        <end position="646"/>
    </location>
</feature>
<feature type="region of interest" description="Disordered" evidence="1">
    <location>
        <begin position="155"/>
        <end position="185"/>
    </location>
</feature>
<feature type="compositionally biased region" description="Basic residues" evidence="1">
    <location>
        <begin position="288"/>
        <end position="297"/>
    </location>
</feature>
<dbReference type="EMBL" id="HBIB01025311">
    <property type="protein sequence ID" value="CAE0254241.1"/>
    <property type="molecule type" value="Transcribed_RNA"/>
</dbReference>
<accession>A0A7S3DDC4</accession>
<feature type="compositionally biased region" description="Acidic residues" evidence="1">
    <location>
        <begin position="157"/>
        <end position="168"/>
    </location>
</feature>
<sequence>MVDVVETSWGEGGGDYADVVGRPRSLASMSVLSFLRQFSLSMVGLAARNSSATAAVQSDAFFFIVDNWRTLRASARDTATAMKKATDDAGDTVAYVLLGLMTANVLALLFMFSALAGYFGRRLTRSRSAILFLFYKIPYREVHKVTMKIKEALASNDNEDSDEEDAVEEAAKGGGEMEKLHAPPVQQQKVVEFASAANDSESNEKKGEESSKGNAWGLLRRAAVMKKRTSRVSVMSAASADKASEKANSTGGGGVGDDQSNGAAGTKYATAPDSKGAPKKKGPEKSGGHGKRRKKEKSKCAKLMDGMALNKETAAYMVPIFLWLILVGILVEGFVQMKGLGMQIAAEIARSGQDITSLTTLSTQAAIFFYFPKSRMETDFQSFPFGDGAPWVYNSTLGGHMLELNDTARSEFFSFNQAELVSSRRQVLQVSAKSVEGRLQYGNLSSDILAALPLYYTQAKVDLMTKDEGCYLEYSDPPQSIIGCSAASDSRTYLVTIGLAPITTYFMQELFQITISSDPTQEFDRSTQRLLFSGILPHVLGGFRQDLTRATSDASMFMSQMQVRNILIFFALEVNLLLFYIFAILPMTRKLRREFSRSSKVLASLPPNIKLNKIIAAAVAESETPRGNRNRHRHKHGHRHGHVRKGKVADISGNGV</sequence>
<keyword evidence="2" id="KW-0812">Transmembrane</keyword>
<keyword evidence="2" id="KW-1133">Transmembrane helix</keyword>
<dbReference type="AlphaFoldDB" id="A0A7S3DDC4"/>
<feature type="compositionally biased region" description="Basic and acidic residues" evidence="1">
    <location>
        <begin position="202"/>
        <end position="211"/>
    </location>
</feature>
<feature type="region of interest" description="Disordered" evidence="1">
    <location>
        <begin position="235"/>
        <end position="299"/>
    </location>
</feature>
<name>A0A7S3DDC4_9EUKA</name>
<organism evidence="3">
    <name type="scientific">Palpitomonas bilix</name>
    <dbReference type="NCBI Taxonomy" id="652834"/>
    <lineage>
        <taxon>Eukaryota</taxon>
        <taxon>Eukaryota incertae sedis</taxon>
    </lineage>
</organism>
<feature type="compositionally biased region" description="Low complexity" evidence="1">
    <location>
        <begin position="236"/>
        <end position="249"/>
    </location>
</feature>
<proteinExistence type="predicted"/>
<evidence type="ECO:0000313" key="3">
    <source>
        <dbReference type="EMBL" id="CAE0254241.1"/>
    </source>
</evidence>
<evidence type="ECO:0000256" key="1">
    <source>
        <dbReference type="SAM" id="MobiDB-lite"/>
    </source>
</evidence>
<keyword evidence="2" id="KW-0472">Membrane</keyword>
<feature type="transmembrane region" description="Helical" evidence="2">
    <location>
        <begin position="314"/>
        <end position="335"/>
    </location>
</feature>
<feature type="transmembrane region" description="Helical" evidence="2">
    <location>
        <begin position="566"/>
        <end position="587"/>
    </location>
</feature>
<feature type="region of interest" description="Disordered" evidence="1">
    <location>
        <begin position="195"/>
        <end position="214"/>
    </location>
</feature>
<feature type="compositionally biased region" description="Basic and acidic residues" evidence="1">
    <location>
        <begin position="169"/>
        <end position="181"/>
    </location>
</feature>
<dbReference type="PANTHER" id="PTHR31600">
    <property type="entry name" value="TINY MACROCYSTS PROTEIN B-RELATED"/>
    <property type="match status" value="1"/>
</dbReference>
<reference evidence="3" key="1">
    <citation type="submission" date="2021-01" db="EMBL/GenBank/DDBJ databases">
        <authorList>
            <person name="Corre E."/>
            <person name="Pelletier E."/>
            <person name="Niang G."/>
            <person name="Scheremetjew M."/>
            <person name="Finn R."/>
            <person name="Kale V."/>
            <person name="Holt S."/>
            <person name="Cochrane G."/>
            <person name="Meng A."/>
            <person name="Brown T."/>
            <person name="Cohen L."/>
        </authorList>
    </citation>
    <scope>NUCLEOTIDE SEQUENCE</scope>
    <source>
        <strain evidence="3">NIES-2562</strain>
    </source>
</reference>
<evidence type="ECO:0000256" key="2">
    <source>
        <dbReference type="SAM" id="Phobius"/>
    </source>
</evidence>
<feature type="transmembrane region" description="Helical" evidence="2">
    <location>
        <begin position="93"/>
        <end position="119"/>
    </location>
</feature>
<dbReference type="InterPro" id="IPR052994">
    <property type="entry name" value="Tiny_macrocysts_regulators"/>
</dbReference>
<feature type="region of interest" description="Disordered" evidence="1">
    <location>
        <begin position="621"/>
        <end position="656"/>
    </location>
</feature>
<gene>
    <name evidence="3" type="ORF">PBIL07802_LOCUS16483</name>
</gene>
<protein>
    <submittedName>
        <fullName evidence="3">Uncharacterized protein</fullName>
    </submittedName>
</protein>
<dbReference type="PANTHER" id="PTHR31600:SF2">
    <property type="entry name" value="GAMETE ENRICHED GENE 10 PROTEIN-RELATED"/>
    <property type="match status" value="1"/>
</dbReference>